<reference evidence="2" key="1">
    <citation type="submission" date="2016-03" db="EMBL/GenBank/DDBJ databases">
        <title>Updated assembly of Pseudogymnoascus destructans, the fungus causing white-nose syndrome of bats.</title>
        <authorList>
            <person name="Palmer J.M."/>
            <person name="Drees K.P."/>
            <person name="Foster J.T."/>
            <person name="Lindner D.L."/>
        </authorList>
    </citation>
    <scope>NUCLEOTIDE SEQUENCE [LARGE SCALE GENOMIC DNA]</scope>
    <source>
        <strain evidence="2">20631-21</strain>
    </source>
</reference>
<dbReference type="OrthoDB" id="3439464at2759"/>
<organism evidence="2">
    <name type="scientific">Pseudogymnoascus destructans</name>
    <dbReference type="NCBI Taxonomy" id="655981"/>
    <lineage>
        <taxon>Eukaryota</taxon>
        <taxon>Fungi</taxon>
        <taxon>Dikarya</taxon>
        <taxon>Ascomycota</taxon>
        <taxon>Pezizomycotina</taxon>
        <taxon>Leotiomycetes</taxon>
        <taxon>Thelebolales</taxon>
        <taxon>Thelebolaceae</taxon>
        <taxon>Pseudogymnoascus</taxon>
    </lineage>
</organism>
<name>A0A176ZYI0_9PEZI</name>
<proteinExistence type="predicted"/>
<protein>
    <submittedName>
        <fullName evidence="2">Uncharacterized protein</fullName>
    </submittedName>
</protein>
<dbReference type="InterPro" id="IPR035186">
    <property type="entry name" value="DUF5308"/>
</dbReference>
<dbReference type="Proteomes" id="UP000077154">
    <property type="component" value="Unassembled WGS sequence"/>
</dbReference>
<accession>A0A176ZYI0</accession>
<evidence type="ECO:0000256" key="1">
    <source>
        <dbReference type="SAM" id="MobiDB-lite"/>
    </source>
</evidence>
<dbReference type="RefSeq" id="XP_024320372.1">
    <property type="nucleotide sequence ID" value="XM_024472305.1"/>
</dbReference>
<sequence length="236" mass="24818">MTSPPHPRPPSLSLHLADTALKPLLSTAAPPSSQAKNLRALTTAALSAHTSASRLELGYPVHILVETKDGGPVAMHAFLDPEAKRGETLKNTALLDVHSVGGEEPRLRSSRGSPEAAGEERGEGGELGEGQAHEQGHAELTNGVAAMQIGAPAAGGCEEAEEIGPPLAPMLVATVVAESHSQMSEARRAARRLEGMGRGFQEQWVREREEVEESEATLGDHQVERTGTGRGRAQCS</sequence>
<gene>
    <name evidence="2" type="ORF">VC83_08762</name>
</gene>
<dbReference type="GeneID" id="36291801"/>
<evidence type="ECO:0000313" key="2">
    <source>
        <dbReference type="EMBL" id="OAF55069.1"/>
    </source>
</evidence>
<feature type="region of interest" description="Disordered" evidence="1">
    <location>
        <begin position="99"/>
        <end position="133"/>
    </location>
</feature>
<dbReference type="Pfam" id="PF17233">
    <property type="entry name" value="DUF5308"/>
    <property type="match status" value="1"/>
</dbReference>
<dbReference type="EMBL" id="KV441412">
    <property type="protein sequence ID" value="OAF55069.1"/>
    <property type="molecule type" value="Genomic_DNA"/>
</dbReference>
<dbReference type="VEuPathDB" id="FungiDB:GMDG_08218"/>
<dbReference type="eggNOG" id="ENOG502RJR0">
    <property type="taxonomic scope" value="Eukaryota"/>
</dbReference>
<feature type="region of interest" description="Disordered" evidence="1">
    <location>
        <begin position="210"/>
        <end position="236"/>
    </location>
</feature>
<dbReference type="AlphaFoldDB" id="A0A176ZYI0"/>